<dbReference type="PANTHER" id="PTHR24321">
    <property type="entry name" value="DEHYDROGENASES, SHORT CHAIN"/>
    <property type="match status" value="1"/>
</dbReference>
<evidence type="ECO:0000313" key="4">
    <source>
        <dbReference type="EMBL" id="XCJ74982.1"/>
    </source>
</evidence>
<dbReference type="CDD" id="cd05233">
    <property type="entry name" value="SDR_c"/>
    <property type="match status" value="1"/>
</dbReference>
<keyword evidence="2 4" id="KW-0560">Oxidoreductase</keyword>
<dbReference type="AlphaFoldDB" id="A0AAU8J373"/>
<dbReference type="NCBIfam" id="NF005559">
    <property type="entry name" value="PRK07231.1"/>
    <property type="match status" value="1"/>
</dbReference>
<evidence type="ECO:0000259" key="3">
    <source>
        <dbReference type="SMART" id="SM00822"/>
    </source>
</evidence>
<dbReference type="InterPro" id="IPR020904">
    <property type="entry name" value="Sc_DH/Rdtase_CS"/>
</dbReference>
<dbReference type="PRINTS" id="PR00081">
    <property type="entry name" value="GDHRDH"/>
</dbReference>
<organism evidence="4">
    <name type="scientific">Streptomyces tabacisoli</name>
    <dbReference type="NCBI Taxonomy" id="3156398"/>
    <lineage>
        <taxon>Bacteria</taxon>
        <taxon>Bacillati</taxon>
        <taxon>Actinomycetota</taxon>
        <taxon>Actinomycetes</taxon>
        <taxon>Kitasatosporales</taxon>
        <taxon>Streptomycetaceae</taxon>
        <taxon>Streptomyces</taxon>
    </lineage>
</organism>
<dbReference type="EMBL" id="CP159534">
    <property type="protein sequence ID" value="XCJ74982.1"/>
    <property type="molecule type" value="Genomic_DNA"/>
</dbReference>
<dbReference type="SMART" id="SM00822">
    <property type="entry name" value="PKS_KR"/>
    <property type="match status" value="1"/>
</dbReference>
<dbReference type="InterPro" id="IPR057326">
    <property type="entry name" value="KR_dom"/>
</dbReference>
<dbReference type="PRINTS" id="PR00080">
    <property type="entry name" value="SDRFAMILY"/>
</dbReference>
<dbReference type="Pfam" id="PF13561">
    <property type="entry name" value="adh_short_C2"/>
    <property type="match status" value="1"/>
</dbReference>
<evidence type="ECO:0000256" key="1">
    <source>
        <dbReference type="ARBA" id="ARBA00006484"/>
    </source>
</evidence>
<dbReference type="InterPro" id="IPR036291">
    <property type="entry name" value="NAD(P)-bd_dom_sf"/>
</dbReference>
<dbReference type="RefSeq" id="WP_353946418.1">
    <property type="nucleotide sequence ID" value="NZ_CP159534.1"/>
</dbReference>
<proteinExistence type="inferred from homology"/>
<dbReference type="FunFam" id="3.40.50.720:FF:000084">
    <property type="entry name" value="Short-chain dehydrogenase reductase"/>
    <property type="match status" value="1"/>
</dbReference>
<feature type="domain" description="Ketoreductase" evidence="3">
    <location>
        <begin position="9"/>
        <end position="194"/>
    </location>
</feature>
<name>A0AAU8J373_9ACTN</name>
<gene>
    <name evidence="4" type="ORF">ABII15_35675</name>
</gene>
<reference evidence="4" key="1">
    <citation type="submission" date="2024-06" db="EMBL/GenBank/DDBJ databases">
        <title>Streptomyces sp. strain HUAS MG91 genome sequences.</title>
        <authorList>
            <person name="Mo P."/>
        </authorList>
    </citation>
    <scope>NUCLEOTIDE SEQUENCE</scope>
    <source>
        <strain evidence="4">HUAS MG91</strain>
    </source>
</reference>
<dbReference type="GO" id="GO:0047936">
    <property type="term" value="F:glucose 1-dehydrogenase [NAD(P)+] activity"/>
    <property type="evidence" value="ECO:0007669"/>
    <property type="project" value="UniProtKB-EC"/>
</dbReference>
<dbReference type="Gene3D" id="3.40.50.720">
    <property type="entry name" value="NAD(P)-binding Rossmann-like Domain"/>
    <property type="match status" value="1"/>
</dbReference>
<protein>
    <submittedName>
        <fullName evidence="4">Glucose 1-dehydrogenase</fullName>
        <ecNumber evidence="4">1.1.1.47</ecNumber>
    </submittedName>
</protein>
<comment type="similarity">
    <text evidence="1">Belongs to the short-chain dehydrogenases/reductases (SDR) family.</text>
</comment>
<dbReference type="KEGG" id="stac:ABII15_35675"/>
<sequence>MTDRLLEGKVALVTGSAAGIGRASVLAFAREGAKVVAADVDEIGGNRTVDLVREAGGEAVFRRCDISDPDDVAELIDTAVQTFGGLHCAHNNAGVGQPQKGFSDLEPDAWERTLRVNLTGTWNCMRAELDHMKRHGGGAIVATSSVASLLGQQGSSAYAASKSGVNSLVRTAAGEYASAGVRVNAILPGPIATDLVRKSIEENPALEERMNRSIPMGRLGQPEEVAEAAVWLCSDRSSFITGALVPVDGGKTLF</sequence>
<dbReference type="InterPro" id="IPR002347">
    <property type="entry name" value="SDR_fam"/>
</dbReference>
<dbReference type="PROSITE" id="PS00061">
    <property type="entry name" value="ADH_SHORT"/>
    <property type="match status" value="1"/>
</dbReference>
<evidence type="ECO:0000256" key="2">
    <source>
        <dbReference type="ARBA" id="ARBA00023002"/>
    </source>
</evidence>
<dbReference type="EC" id="1.1.1.47" evidence="4"/>
<dbReference type="SUPFAM" id="SSF51735">
    <property type="entry name" value="NAD(P)-binding Rossmann-fold domains"/>
    <property type="match status" value="1"/>
</dbReference>
<dbReference type="PANTHER" id="PTHR24321:SF14">
    <property type="entry name" value="SHORT-CHAIN TYPE DEHYDROGENASE_REDUCTASE BLR2146-RELATED"/>
    <property type="match status" value="1"/>
</dbReference>
<accession>A0AAU8J373</accession>